<dbReference type="AlphaFoldDB" id="H0QN87"/>
<organism evidence="7 8">
    <name type="scientific">Arthrobacter globiformis (strain ATCC 8010 / DSM 20124 / JCM 1332 / NBRC 12137 / NCIMB 8907 / NRRL B-2979 / 168)</name>
    <dbReference type="NCBI Taxonomy" id="1077972"/>
    <lineage>
        <taxon>Bacteria</taxon>
        <taxon>Bacillati</taxon>
        <taxon>Actinomycetota</taxon>
        <taxon>Actinomycetes</taxon>
        <taxon>Micrococcales</taxon>
        <taxon>Micrococcaceae</taxon>
        <taxon>Arthrobacter</taxon>
    </lineage>
</organism>
<dbReference type="InterPro" id="IPR003807">
    <property type="entry name" value="DUF202"/>
</dbReference>
<keyword evidence="8" id="KW-1185">Reference proteome</keyword>
<feature type="domain" description="DUF202" evidence="6">
    <location>
        <begin position="8"/>
        <end position="68"/>
    </location>
</feature>
<keyword evidence="4 5" id="KW-0472">Membrane</keyword>
<evidence type="ECO:0000256" key="1">
    <source>
        <dbReference type="ARBA" id="ARBA00004127"/>
    </source>
</evidence>
<comment type="caution">
    <text evidence="7">The sequence shown here is derived from an EMBL/GenBank/DDBJ whole genome shotgun (WGS) entry which is preliminary data.</text>
</comment>
<feature type="transmembrane region" description="Helical" evidence="5">
    <location>
        <begin position="24"/>
        <end position="41"/>
    </location>
</feature>
<protein>
    <recommendedName>
        <fullName evidence="6">DUF202 domain-containing protein</fullName>
    </recommendedName>
</protein>
<gene>
    <name evidence="7" type="ORF">ARGLB_064_00500</name>
</gene>
<evidence type="ECO:0000256" key="4">
    <source>
        <dbReference type="ARBA" id="ARBA00023136"/>
    </source>
</evidence>
<feature type="transmembrane region" description="Helical" evidence="5">
    <location>
        <begin position="88"/>
        <end position="113"/>
    </location>
</feature>
<proteinExistence type="predicted"/>
<accession>H0QN87</accession>
<name>H0QN87_ARTG1</name>
<dbReference type="OrthoDB" id="3701077at2"/>
<reference evidence="7 8" key="1">
    <citation type="submission" date="2011-12" db="EMBL/GenBank/DDBJ databases">
        <title>Whole genome shotgun sequence of Arthrobacter globiformis NBRC 12137.</title>
        <authorList>
            <person name="Miyazawa S."/>
            <person name="Hosoyama A."/>
            <person name="Tsuchikane K."/>
            <person name="Katsumata H."/>
            <person name="Yamazaki S."/>
            <person name="Fujita N."/>
        </authorList>
    </citation>
    <scope>NUCLEOTIDE SEQUENCE [LARGE SCALE GENOMIC DNA]</scope>
    <source>
        <strain evidence="7 8">NBRC 12137</strain>
    </source>
</reference>
<evidence type="ECO:0000256" key="5">
    <source>
        <dbReference type="SAM" id="Phobius"/>
    </source>
</evidence>
<dbReference type="RefSeq" id="WP_003802568.1">
    <property type="nucleotide sequence ID" value="NZ_BAEG01000064.1"/>
</dbReference>
<dbReference type="GO" id="GO:0012505">
    <property type="term" value="C:endomembrane system"/>
    <property type="evidence" value="ECO:0007669"/>
    <property type="project" value="UniProtKB-SubCell"/>
</dbReference>
<keyword evidence="2 5" id="KW-0812">Transmembrane</keyword>
<dbReference type="EMBL" id="BAEG01000064">
    <property type="protein sequence ID" value="GAB14288.1"/>
    <property type="molecule type" value="Genomic_DNA"/>
</dbReference>
<feature type="transmembrane region" description="Helical" evidence="5">
    <location>
        <begin position="53"/>
        <end position="76"/>
    </location>
</feature>
<dbReference type="Proteomes" id="UP000003828">
    <property type="component" value="Unassembled WGS sequence"/>
</dbReference>
<dbReference type="eggNOG" id="COG2149">
    <property type="taxonomic scope" value="Bacteria"/>
</dbReference>
<evidence type="ECO:0000256" key="3">
    <source>
        <dbReference type="ARBA" id="ARBA00022989"/>
    </source>
</evidence>
<evidence type="ECO:0000256" key="2">
    <source>
        <dbReference type="ARBA" id="ARBA00022692"/>
    </source>
</evidence>
<evidence type="ECO:0000313" key="8">
    <source>
        <dbReference type="Proteomes" id="UP000003828"/>
    </source>
</evidence>
<evidence type="ECO:0000313" key="7">
    <source>
        <dbReference type="EMBL" id="GAB14288.1"/>
    </source>
</evidence>
<dbReference type="Pfam" id="PF02656">
    <property type="entry name" value="DUF202"/>
    <property type="match status" value="1"/>
</dbReference>
<evidence type="ECO:0000259" key="6">
    <source>
        <dbReference type="Pfam" id="PF02656"/>
    </source>
</evidence>
<sequence>MAGSASRDPGLQPERTLLSWRRTILTLIITDVLIWRAWLTASPGEAAARSEGLGIAAGVASLATVALTVCILSRALQLRGSAQAPPAILMKTTSAALLALAAAVVCSIIMSALPR</sequence>
<keyword evidence="3 5" id="KW-1133">Transmembrane helix</keyword>
<dbReference type="STRING" id="1077972.ARGLB_064_00500"/>
<comment type="subcellular location">
    <subcellularLocation>
        <location evidence="1">Endomembrane system</location>
        <topology evidence="1">Multi-pass membrane protein</topology>
    </subcellularLocation>
</comment>